<sequence>MFSLIFTVINQNCLLNFYQKNIRDQMRDAKRLAAIRRLPCVMCGRTPVDAAHSNQGIHNKGMGLKACDSKTIPLCRNHHQEFDQFQKMNRSESVEWFGKMLEKTELMLKIDTNSDSVF</sequence>
<proteinExistence type="predicted"/>
<dbReference type="Proteomes" id="UP000194767">
    <property type="component" value="Unassembled WGS sequence"/>
</dbReference>
<gene>
    <name evidence="1" type="ORF">B9X58_04220</name>
</gene>
<dbReference type="EMBL" id="NGDO01000017">
    <property type="protein sequence ID" value="OTM00204.1"/>
    <property type="molecule type" value="Genomic_DNA"/>
</dbReference>
<reference evidence="1 2" key="1">
    <citation type="submission" date="2017-05" db="EMBL/GenBank/DDBJ databases">
        <authorList>
            <person name="Kreiswirth B."/>
            <person name="Manca C."/>
            <person name="Chen L."/>
            <person name="Evans S."/>
            <person name="Fowler V."/>
            <person name="Patel R."/>
            <person name="Chambers H."/>
            <person name="Bonomo R."/>
            <person name="Paul V."/>
            <person name="Sankar J."/>
            <person name="Gaind R."/>
            <person name="Ray P."/>
            <person name="Gautam V."/>
            <person name="Biswal M."/>
            <person name="Datta S."/>
            <person name="Walia K."/>
            <person name="Adams M."/>
            <person name="Nelson K."/>
            <person name="Sutton G."/>
            <person name="Fouts D."/>
            <person name="Hujer K."/>
            <person name="Hujer A."/>
        </authorList>
    </citation>
    <scope>NUCLEOTIDE SEQUENCE [LARGE SCALE GENOMIC DNA]</scope>
    <source>
        <strain evidence="1 2">PR324</strain>
    </source>
</reference>
<evidence type="ECO:0008006" key="3">
    <source>
        <dbReference type="Google" id="ProtNLM"/>
    </source>
</evidence>
<dbReference type="InterPro" id="IPR010373">
    <property type="entry name" value="DUF968"/>
</dbReference>
<evidence type="ECO:0000313" key="2">
    <source>
        <dbReference type="Proteomes" id="UP000194767"/>
    </source>
</evidence>
<protein>
    <recommendedName>
        <fullName evidence="3">DUF968 domain-containing protein</fullName>
    </recommendedName>
</protein>
<comment type="caution">
    <text evidence="1">The sequence shown here is derived from an EMBL/GenBank/DDBJ whole genome shotgun (WGS) entry which is preliminary data.</text>
</comment>
<organism evidence="1 2">
    <name type="scientific">Acinetobacter nosocomialis</name>
    <dbReference type="NCBI Taxonomy" id="106654"/>
    <lineage>
        <taxon>Bacteria</taxon>
        <taxon>Pseudomonadati</taxon>
        <taxon>Pseudomonadota</taxon>
        <taxon>Gammaproteobacteria</taxon>
        <taxon>Moraxellales</taxon>
        <taxon>Moraxellaceae</taxon>
        <taxon>Acinetobacter</taxon>
        <taxon>Acinetobacter calcoaceticus/baumannii complex</taxon>
    </lineage>
</organism>
<dbReference type="Gene3D" id="3.30.40.190">
    <property type="match status" value="1"/>
</dbReference>
<accession>A0AB36M5F1</accession>
<dbReference type="AlphaFoldDB" id="A0AB36M5F1"/>
<name>A0AB36M5F1_ACINO</name>
<evidence type="ECO:0000313" key="1">
    <source>
        <dbReference type="EMBL" id="OTM00204.1"/>
    </source>
</evidence>
<dbReference type="Pfam" id="PF06147">
    <property type="entry name" value="DUF968"/>
    <property type="match status" value="1"/>
</dbReference>